<protein>
    <submittedName>
        <fullName evidence="1">Uncharacterized protein</fullName>
    </submittedName>
</protein>
<evidence type="ECO:0000313" key="2">
    <source>
        <dbReference type="Proteomes" id="UP001345963"/>
    </source>
</evidence>
<evidence type="ECO:0000313" key="1">
    <source>
        <dbReference type="EMBL" id="MED6233539.1"/>
    </source>
</evidence>
<sequence>MPMSSCHTDQNLEDFGPLSSSAVPFLLSPGCDRQVQPHRCSSSEAIKEELQILLRPWRRLLIQFEWLLSADPCSGLPSRPYTNWRNLLTPHANLSLCGLLTPPQPQRNNQK</sequence>
<name>A0ABU7A616_9TELE</name>
<dbReference type="Proteomes" id="UP001345963">
    <property type="component" value="Unassembled WGS sequence"/>
</dbReference>
<comment type="caution">
    <text evidence="1">The sequence shown here is derived from an EMBL/GenBank/DDBJ whole genome shotgun (WGS) entry which is preliminary data.</text>
</comment>
<proteinExistence type="predicted"/>
<accession>A0ABU7A616</accession>
<reference evidence="1 2" key="1">
    <citation type="submission" date="2021-07" db="EMBL/GenBank/DDBJ databases">
        <authorList>
            <person name="Palmer J.M."/>
        </authorList>
    </citation>
    <scope>NUCLEOTIDE SEQUENCE [LARGE SCALE GENOMIC DNA]</scope>
    <source>
        <strain evidence="1 2">AT_MEX2019</strain>
        <tissue evidence="1">Muscle</tissue>
    </source>
</reference>
<keyword evidence="2" id="KW-1185">Reference proteome</keyword>
<dbReference type="EMBL" id="JAHUTI010002775">
    <property type="protein sequence ID" value="MED6233539.1"/>
    <property type="molecule type" value="Genomic_DNA"/>
</dbReference>
<organism evidence="1 2">
    <name type="scientific">Ataeniobius toweri</name>
    <dbReference type="NCBI Taxonomy" id="208326"/>
    <lineage>
        <taxon>Eukaryota</taxon>
        <taxon>Metazoa</taxon>
        <taxon>Chordata</taxon>
        <taxon>Craniata</taxon>
        <taxon>Vertebrata</taxon>
        <taxon>Euteleostomi</taxon>
        <taxon>Actinopterygii</taxon>
        <taxon>Neopterygii</taxon>
        <taxon>Teleostei</taxon>
        <taxon>Neoteleostei</taxon>
        <taxon>Acanthomorphata</taxon>
        <taxon>Ovalentaria</taxon>
        <taxon>Atherinomorphae</taxon>
        <taxon>Cyprinodontiformes</taxon>
        <taxon>Goodeidae</taxon>
        <taxon>Ataeniobius</taxon>
    </lineage>
</organism>
<gene>
    <name evidence="1" type="ORF">ATANTOWER_013146</name>
</gene>